<evidence type="ECO:0000313" key="2">
    <source>
        <dbReference type="EMBL" id="NGO74691.1"/>
    </source>
</evidence>
<sequence>MRPHIAVRHTRRRPIRLLGVLAALAALSGQAWPAGAAEPPRGQAPITWSPDLSVIDTDDVDVRYGSGQLRVADRPSGPASVRTRAAAQGSLVLAEKRLDRSVDRVRARLDAEVPRGAEVALDIRGRSAGRGWSEWHTAPAGGSAVRLPYAVDTVQVRLTLRGAETAVRKVQLTADTAPERSRGTAASPVKYRLFATREGLVGGTTANGHVIQPNDHFVALPSRRGLSPRGTWDYSVQVCGPARCETAPVWDVGPWNTKDDYWNPSGEREMWRDLPQGTPEAQAAYQSGYNGGLDEFGRRVANPAGIDLADGTFYNVGLNDNGWVDVTFLWTGDQTGSTFPTWGTDVAVRQASTTSSAVVARLPGPTQVRVGCQERGGSVTYEGHTNDAWSYLPDYDGYVSNIFIDVAEAWLPGVPEC</sequence>
<dbReference type="AlphaFoldDB" id="A0A6G4XDG4"/>
<proteinExistence type="predicted"/>
<dbReference type="RefSeq" id="WP_165330212.1">
    <property type="nucleotide sequence ID" value="NZ_JAAKZW010000005.1"/>
</dbReference>
<name>A0A6G4XDG4_9ACTN</name>
<dbReference type="Proteomes" id="UP000481109">
    <property type="component" value="Unassembled WGS sequence"/>
</dbReference>
<feature type="chain" id="PRO_5026112282" description="Secreted protein" evidence="1">
    <location>
        <begin position="37"/>
        <end position="417"/>
    </location>
</feature>
<dbReference type="InterPro" id="IPR006311">
    <property type="entry name" value="TAT_signal"/>
</dbReference>
<accession>A0A6G4XDG4</accession>
<reference evidence="2 3" key="1">
    <citation type="submission" date="2020-02" db="EMBL/GenBank/DDBJ databases">
        <title>Whole-genome analyses of novel actinobacteria.</title>
        <authorList>
            <person name="Sahin N."/>
            <person name="Tokatli A."/>
        </authorList>
    </citation>
    <scope>NUCLEOTIDE SEQUENCE [LARGE SCALE GENOMIC DNA]</scope>
    <source>
        <strain evidence="2 3">YC504</strain>
    </source>
</reference>
<comment type="caution">
    <text evidence="2">The sequence shown here is derived from an EMBL/GenBank/DDBJ whole genome shotgun (WGS) entry which is preliminary data.</text>
</comment>
<dbReference type="EMBL" id="JAAKZW010000005">
    <property type="protein sequence ID" value="NGO74691.1"/>
    <property type="molecule type" value="Genomic_DNA"/>
</dbReference>
<keyword evidence="1" id="KW-0732">Signal</keyword>
<protein>
    <recommendedName>
        <fullName evidence="4">Secreted protein</fullName>
    </recommendedName>
</protein>
<evidence type="ECO:0000313" key="3">
    <source>
        <dbReference type="Proteomes" id="UP000481109"/>
    </source>
</evidence>
<dbReference type="PROSITE" id="PS51318">
    <property type="entry name" value="TAT"/>
    <property type="match status" value="1"/>
</dbReference>
<gene>
    <name evidence="2" type="ORF">G6045_03165</name>
</gene>
<evidence type="ECO:0008006" key="4">
    <source>
        <dbReference type="Google" id="ProtNLM"/>
    </source>
</evidence>
<organism evidence="2 3">
    <name type="scientific">Streptomyces mesophilus</name>
    <dbReference type="NCBI Taxonomy" id="1775132"/>
    <lineage>
        <taxon>Bacteria</taxon>
        <taxon>Bacillati</taxon>
        <taxon>Actinomycetota</taxon>
        <taxon>Actinomycetes</taxon>
        <taxon>Kitasatosporales</taxon>
        <taxon>Streptomycetaceae</taxon>
        <taxon>Streptomyces</taxon>
    </lineage>
</organism>
<feature type="signal peptide" evidence="1">
    <location>
        <begin position="1"/>
        <end position="36"/>
    </location>
</feature>
<keyword evidence="3" id="KW-1185">Reference proteome</keyword>
<evidence type="ECO:0000256" key="1">
    <source>
        <dbReference type="SAM" id="SignalP"/>
    </source>
</evidence>